<gene>
    <name evidence="1" type="ORF">BDN72DRAFT_601773</name>
</gene>
<evidence type="ECO:0000313" key="1">
    <source>
        <dbReference type="EMBL" id="TFK74972.1"/>
    </source>
</evidence>
<keyword evidence="2" id="KW-1185">Reference proteome</keyword>
<dbReference type="EMBL" id="ML208265">
    <property type="protein sequence ID" value="TFK74972.1"/>
    <property type="molecule type" value="Genomic_DNA"/>
</dbReference>
<reference evidence="1 2" key="1">
    <citation type="journal article" date="2019" name="Nat. Ecol. Evol.">
        <title>Megaphylogeny resolves global patterns of mushroom evolution.</title>
        <authorList>
            <person name="Varga T."/>
            <person name="Krizsan K."/>
            <person name="Foldi C."/>
            <person name="Dima B."/>
            <person name="Sanchez-Garcia M."/>
            <person name="Sanchez-Ramirez S."/>
            <person name="Szollosi G.J."/>
            <person name="Szarkandi J.G."/>
            <person name="Papp V."/>
            <person name="Albert L."/>
            <person name="Andreopoulos W."/>
            <person name="Angelini C."/>
            <person name="Antonin V."/>
            <person name="Barry K.W."/>
            <person name="Bougher N.L."/>
            <person name="Buchanan P."/>
            <person name="Buyck B."/>
            <person name="Bense V."/>
            <person name="Catcheside P."/>
            <person name="Chovatia M."/>
            <person name="Cooper J."/>
            <person name="Damon W."/>
            <person name="Desjardin D."/>
            <person name="Finy P."/>
            <person name="Geml J."/>
            <person name="Haridas S."/>
            <person name="Hughes K."/>
            <person name="Justo A."/>
            <person name="Karasinski D."/>
            <person name="Kautmanova I."/>
            <person name="Kiss B."/>
            <person name="Kocsube S."/>
            <person name="Kotiranta H."/>
            <person name="LaButti K.M."/>
            <person name="Lechner B.E."/>
            <person name="Liimatainen K."/>
            <person name="Lipzen A."/>
            <person name="Lukacs Z."/>
            <person name="Mihaltcheva S."/>
            <person name="Morgado L.N."/>
            <person name="Niskanen T."/>
            <person name="Noordeloos M.E."/>
            <person name="Ohm R.A."/>
            <person name="Ortiz-Santana B."/>
            <person name="Ovrebo C."/>
            <person name="Racz N."/>
            <person name="Riley R."/>
            <person name="Savchenko A."/>
            <person name="Shiryaev A."/>
            <person name="Soop K."/>
            <person name="Spirin V."/>
            <person name="Szebenyi C."/>
            <person name="Tomsovsky M."/>
            <person name="Tulloss R.E."/>
            <person name="Uehling J."/>
            <person name="Grigoriev I.V."/>
            <person name="Vagvolgyi C."/>
            <person name="Papp T."/>
            <person name="Martin F.M."/>
            <person name="Miettinen O."/>
            <person name="Hibbett D.S."/>
            <person name="Nagy L.G."/>
        </authorList>
    </citation>
    <scope>NUCLEOTIDE SEQUENCE [LARGE SCALE GENOMIC DNA]</scope>
    <source>
        <strain evidence="1 2">NL-1719</strain>
    </source>
</reference>
<proteinExistence type="predicted"/>
<sequence>MVGPDDSSIQYSNGTWLVLGPSTANPNSGHIPSYHTSSQYATVTFNFEGVDMAVTGSLDPQGPSPSDMGPSLLYILDGKEDNAFWLNSSSALSRTLYSTTQPLALGRHTLVMTLMTENTTLYVESMDVTSQKAGTTQASEAYRRKVGTIVGGVLGGIFLLVLVIWFSVHHRRRQRALAAARLAVGPMTVSLPLTKEAFTSRNNSHYGLSFSSAPPSTDSLTALPPKKPRTRSYNNEPIVIITPPT</sequence>
<protein>
    <submittedName>
        <fullName evidence="1">Uncharacterized protein</fullName>
    </submittedName>
</protein>
<accession>A0ACD3BBL9</accession>
<evidence type="ECO:0000313" key="2">
    <source>
        <dbReference type="Proteomes" id="UP000308600"/>
    </source>
</evidence>
<organism evidence="1 2">
    <name type="scientific">Pluteus cervinus</name>
    <dbReference type="NCBI Taxonomy" id="181527"/>
    <lineage>
        <taxon>Eukaryota</taxon>
        <taxon>Fungi</taxon>
        <taxon>Dikarya</taxon>
        <taxon>Basidiomycota</taxon>
        <taxon>Agaricomycotina</taxon>
        <taxon>Agaricomycetes</taxon>
        <taxon>Agaricomycetidae</taxon>
        <taxon>Agaricales</taxon>
        <taxon>Pluteineae</taxon>
        <taxon>Pluteaceae</taxon>
        <taxon>Pluteus</taxon>
    </lineage>
</organism>
<dbReference type="Proteomes" id="UP000308600">
    <property type="component" value="Unassembled WGS sequence"/>
</dbReference>
<name>A0ACD3BBL9_9AGAR</name>